<dbReference type="InterPro" id="IPR050472">
    <property type="entry name" value="Anth_synth/Amidotransfase"/>
</dbReference>
<evidence type="ECO:0000313" key="11">
    <source>
        <dbReference type="Proteomes" id="UP000658131"/>
    </source>
</evidence>
<keyword evidence="5 8" id="KW-0067">ATP-binding</keyword>
<evidence type="ECO:0000256" key="8">
    <source>
        <dbReference type="HAMAP-Rule" id="MF_01209"/>
    </source>
</evidence>
<keyword evidence="8" id="KW-0055">Arginine biosynthesis</keyword>
<comment type="catalytic activity">
    <reaction evidence="7 8">
        <text>hydrogencarbonate + L-glutamine + 2 ATP + H2O = carbamoyl phosphate + L-glutamate + 2 ADP + phosphate + 2 H(+)</text>
        <dbReference type="Rhea" id="RHEA:18633"/>
        <dbReference type="ChEBI" id="CHEBI:15377"/>
        <dbReference type="ChEBI" id="CHEBI:15378"/>
        <dbReference type="ChEBI" id="CHEBI:17544"/>
        <dbReference type="ChEBI" id="CHEBI:29985"/>
        <dbReference type="ChEBI" id="CHEBI:30616"/>
        <dbReference type="ChEBI" id="CHEBI:43474"/>
        <dbReference type="ChEBI" id="CHEBI:58228"/>
        <dbReference type="ChEBI" id="CHEBI:58359"/>
        <dbReference type="ChEBI" id="CHEBI:456216"/>
        <dbReference type="EC" id="6.3.5.5"/>
    </reaction>
</comment>
<dbReference type="EC" id="6.3.5.5" evidence="8"/>
<feature type="domain" description="Carbamoyl-phosphate synthase small subunit N-terminal" evidence="9">
    <location>
        <begin position="7"/>
        <end position="137"/>
    </location>
</feature>
<dbReference type="PRINTS" id="PR00099">
    <property type="entry name" value="CPSGATASE"/>
</dbReference>
<feature type="active site" evidence="8">
    <location>
        <position position="343"/>
    </location>
</feature>
<dbReference type="InterPro" id="IPR002474">
    <property type="entry name" value="CarbamoylP_synth_ssu_N"/>
</dbReference>
<evidence type="ECO:0000256" key="1">
    <source>
        <dbReference type="ARBA" id="ARBA00005077"/>
    </source>
</evidence>
<dbReference type="InterPro" id="IPR006274">
    <property type="entry name" value="CarbamoylP_synth_ssu"/>
</dbReference>
<feature type="binding site" evidence="8">
    <location>
        <position position="303"/>
    </location>
    <ligand>
        <name>L-glutamine</name>
        <dbReference type="ChEBI" id="CHEBI:58359"/>
    </ligand>
</feature>
<evidence type="ECO:0000256" key="2">
    <source>
        <dbReference type="ARBA" id="ARBA00007800"/>
    </source>
</evidence>
<evidence type="ECO:0000313" key="10">
    <source>
        <dbReference type="EMBL" id="MBC8576468.1"/>
    </source>
</evidence>
<feature type="binding site" evidence="8">
    <location>
        <position position="230"/>
    </location>
    <ligand>
        <name>L-glutamine</name>
        <dbReference type="ChEBI" id="CHEBI:58359"/>
    </ligand>
</feature>
<dbReference type="SMART" id="SM01097">
    <property type="entry name" value="CPSase_sm_chain"/>
    <property type="match status" value="1"/>
</dbReference>
<keyword evidence="3 8" id="KW-0436">Ligase</keyword>
<name>A0ABR7NJ77_9FIRM</name>
<feature type="binding site" evidence="8">
    <location>
        <position position="259"/>
    </location>
    <ligand>
        <name>L-glutamine</name>
        <dbReference type="ChEBI" id="CHEBI:58359"/>
    </ligand>
</feature>
<dbReference type="PANTHER" id="PTHR43418">
    <property type="entry name" value="MULTIFUNCTIONAL TRYPTOPHAN BIOSYNTHESIS PROTEIN-RELATED"/>
    <property type="match status" value="1"/>
</dbReference>
<feature type="binding site" evidence="8">
    <location>
        <position position="262"/>
    </location>
    <ligand>
        <name>L-glutamine</name>
        <dbReference type="ChEBI" id="CHEBI:58359"/>
    </ligand>
</feature>
<dbReference type="PRINTS" id="PR00097">
    <property type="entry name" value="ANTSNTHASEII"/>
</dbReference>
<keyword evidence="6 8" id="KW-0315">Glutamine amidotransferase</keyword>
<evidence type="ECO:0000256" key="6">
    <source>
        <dbReference type="ARBA" id="ARBA00022962"/>
    </source>
</evidence>
<reference evidence="10 11" key="1">
    <citation type="submission" date="2020-08" db="EMBL/GenBank/DDBJ databases">
        <title>Genome public.</title>
        <authorList>
            <person name="Liu C."/>
            <person name="Sun Q."/>
        </authorList>
    </citation>
    <scope>NUCLEOTIDE SEQUENCE [LARGE SCALE GENOMIC DNA]</scope>
    <source>
        <strain evidence="10 11">BX1</strain>
    </source>
</reference>
<dbReference type="NCBIfam" id="NF009475">
    <property type="entry name" value="PRK12838.1"/>
    <property type="match status" value="1"/>
</dbReference>
<dbReference type="InterPro" id="IPR036480">
    <property type="entry name" value="CarbP_synth_ssu_N_sf"/>
</dbReference>
<keyword evidence="11" id="KW-1185">Reference proteome</keyword>
<dbReference type="EMBL" id="JACRTB010000011">
    <property type="protein sequence ID" value="MBC8576468.1"/>
    <property type="molecule type" value="Genomic_DNA"/>
</dbReference>
<protein>
    <recommendedName>
        <fullName evidence="8">Carbamoyl phosphate synthase small chain</fullName>
        <ecNumber evidence="8">6.3.5.5</ecNumber>
    </recommendedName>
    <alternativeName>
        <fullName evidence="8">Carbamoyl phosphate synthetase glutamine chain</fullName>
    </alternativeName>
</protein>
<evidence type="ECO:0000259" key="9">
    <source>
        <dbReference type="SMART" id="SM01097"/>
    </source>
</evidence>
<dbReference type="RefSeq" id="WP_262399991.1">
    <property type="nucleotide sequence ID" value="NZ_JACRTB010000011.1"/>
</dbReference>
<comment type="function">
    <text evidence="8">Small subunit of the glutamine-dependent carbamoyl phosphate synthetase (CPSase). CPSase catalyzes the formation of carbamoyl phosphate from the ammonia moiety of glutamine, carbonate, and phosphate donated by ATP, constituting the first step of 2 biosynthetic pathways, one leading to arginine and/or urea and the other to pyrimidine nucleotides. The small subunit (glutamine amidotransferase) binds and cleaves glutamine to supply the large subunit with the substrate ammonia.</text>
</comment>
<dbReference type="PRINTS" id="PR00096">
    <property type="entry name" value="GATASE"/>
</dbReference>
<keyword evidence="8" id="KW-0028">Amino-acid biosynthesis</keyword>
<dbReference type="PROSITE" id="PS51273">
    <property type="entry name" value="GATASE_TYPE_1"/>
    <property type="match status" value="1"/>
</dbReference>
<dbReference type="InterPro" id="IPR029062">
    <property type="entry name" value="Class_I_gatase-like"/>
</dbReference>
<keyword evidence="8" id="KW-0665">Pyrimidine biosynthesis</keyword>
<comment type="subunit">
    <text evidence="8">Composed of two chains; the small (or glutamine) chain promotes the hydrolysis of glutamine to ammonia, which is used by the large (or ammonia) chain to synthesize carbamoyl phosphate. Tetramer of heterodimers (alpha,beta)4.</text>
</comment>
<evidence type="ECO:0000256" key="5">
    <source>
        <dbReference type="ARBA" id="ARBA00022840"/>
    </source>
</evidence>
<dbReference type="PANTHER" id="PTHR43418:SF7">
    <property type="entry name" value="CARBAMOYL-PHOSPHATE SYNTHASE SMALL CHAIN"/>
    <property type="match status" value="1"/>
</dbReference>
<comment type="pathway">
    <text evidence="8">Pyrimidine metabolism; UMP biosynthesis via de novo pathway; (S)-dihydroorotate from bicarbonate: step 1/3.</text>
</comment>
<comment type="similarity">
    <text evidence="2 8">Belongs to the CarA family.</text>
</comment>
<feature type="binding site" evidence="8">
    <location>
        <position position="300"/>
    </location>
    <ligand>
        <name>L-glutamine</name>
        <dbReference type="ChEBI" id="CHEBI:58359"/>
    </ligand>
</feature>
<dbReference type="Pfam" id="PF00988">
    <property type="entry name" value="CPSase_sm_chain"/>
    <property type="match status" value="1"/>
</dbReference>
<feature type="binding site" evidence="8">
    <location>
        <position position="232"/>
    </location>
    <ligand>
        <name>L-glutamine</name>
        <dbReference type="ChEBI" id="CHEBI:58359"/>
    </ligand>
</feature>
<feature type="binding site" evidence="8">
    <location>
        <position position="51"/>
    </location>
    <ligand>
        <name>L-glutamine</name>
        <dbReference type="ChEBI" id="CHEBI:58359"/>
    </ligand>
</feature>
<organism evidence="10 11">
    <name type="scientific">Yanshouia hominis</name>
    <dbReference type="NCBI Taxonomy" id="2763673"/>
    <lineage>
        <taxon>Bacteria</taxon>
        <taxon>Bacillati</taxon>
        <taxon>Bacillota</taxon>
        <taxon>Clostridia</taxon>
        <taxon>Eubacteriales</taxon>
        <taxon>Oscillospiraceae</taxon>
        <taxon>Yanshouia</taxon>
    </lineage>
</organism>
<feature type="active site" evidence="8">
    <location>
        <position position="345"/>
    </location>
</feature>
<gene>
    <name evidence="8 10" type="primary">carA</name>
    <name evidence="10" type="ORF">H8717_08625</name>
</gene>
<comment type="catalytic activity">
    <reaction evidence="8">
        <text>L-glutamine + H2O = L-glutamate + NH4(+)</text>
        <dbReference type="Rhea" id="RHEA:15889"/>
        <dbReference type="ChEBI" id="CHEBI:15377"/>
        <dbReference type="ChEBI" id="CHEBI:28938"/>
        <dbReference type="ChEBI" id="CHEBI:29985"/>
        <dbReference type="ChEBI" id="CHEBI:58359"/>
    </reaction>
</comment>
<dbReference type="SUPFAM" id="SSF52021">
    <property type="entry name" value="Carbamoyl phosphate synthetase, small subunit N-terminal domain"/>
    <property type="match status" value="1"/>
</dbReference>
<comment type="pathway">
    <text evidence="1 8">Amino-acid biosynthesis; L-arginine biosynthesis; carbamoyl phosphate from bicarbonate: step 1/1.</text>
</comment>
<dbReference type="Gene3D" id="3.50.30.20">
    <property type="entry name" value="Carbamoyl-phosphate synthase small subunit, N-terminal domain"/>
    <property type="match status" value="1"/>
</dbReference>
<comment type="caution">
    <text evidence="10">The sequence shown here is derived from an EMBL/GenBank/DDBJ whole genome shotgun (WGS) entry which is preliminary data.</text>
</comment>
<evidence type="ECO:0000256" key="7">
    <source>
        <dbReference type="ARBA" id="ARBA00048816"/>
    </source>
</evidence>
<feature type="binding site" evidence="8">
    <location>
        <position position="302"/>
    </location>
    <ligand>
        <name>L-glutamine</name>
        <dbReference type="ChEBI" id="CHEBI:58359"/>
    </ligand>
</feature>
<dbReference type="Pfam" id="PF00117">
    <property type="entry name" value="GATase"/>
    <property type="match status" value="1"/>
</dbReference>
<dbReference type="InterPro" id="IPR017926">
    <property type="entry name" value="GATASE"/>
</dbReference>
<keyword evidence="4 8" id="KW-0547">Nucleotide-binding</keyword>
<dbReference type="HAMAP" id="MF_01209">
    <property type="entry name" value="CPSase_S_chain"/>
    <property type="match status" value="1"/>
</dbReference>
<dbReference type="GO" id="GO:0004088">
    <property type="term" value="F:carbamoyl-phosphate synthase (glutamine-hydrolyzing) activity"/>
    <property type="evidence" value="ECO:0007669"/>
    <property type="project" value="UniProtKB-EC"/>
</dbReference>
<sequence>MSIYNADHAWLMLADGTTYEGRSFGAKGTAIGEVVFTTGMTGCQETLTDPSYFGQITVQTFPLIGNYGTNDDDVESDDIYMKGYIVREWCDSPSNFRATERIDNFLKRHGTIGLFDIDTRALTRRLREHGVMNGVITTEPITPENREQLLAQLGAFVIRDAVDTISTPAQRLYPAHGPRKYRVALFDFGYKRNIRESLRARGCDVLIVPARTTAAELAQLKPDGILLSNGPGDPGENVQVIENLRDIVALGIPIMGVCLGHQLMALARGGKTVKLGYGHRGGNQPVIDFETGRTFVTTQNHGYAVLGDSLDPAIARVSHVNANDKTCEGVEYLDVPVFTVQFHPEACAGPADTSFLFDKFLRMIDKQKEGK</sequence>
<dbReference type="NCBIfam" id="TIGR01368">
    <property type="entry name" value="CPSaseIIsmall"/>
    <property type="match status" value="1"/>
</dbReference>
<dbReference type="Gene3D" id="3.40.50.880">
    <property type="match status" value="1"/>
</dbReference>
<proteinExistence type="inferred from homology"/>
<accession>A0ABR7NJ77</accession>
<dbReference type="CDD" id="cd01744">
    <property type="entry name" value="GATase1_CPSase"/>
    <property type="match status" value="1"/>
</dbReference>
<dbReference type="Proteomes" id="UP000658131">
    <property type="component" value="Unassembled WGS sequence"/>
</dbReference>
<feature type="active site" description="Nucleophile" evidence="8">
    <location>
        <position position="258"/>
    </location>
</feature>
<dbReference type="InterPro" id="IPR035686">
    <property type="entry name" value="CPSase_GATase1"/>
</dbReference>
<evidence type="ECO:0000256" key="3">
    <source>
        <dbReference type="ARBA" id="ARBA00022598"/>
    </source>
</evidence>
<feature type="region of interest" description="CPSase" evidence="8">
    <location>
        <begin position="1"/>
        <end position="181"/>
    </location>
</feature>
<evidence type="ECO:0000256" key="4">
    <source>
        <dbReference type="ARBA" id="ARBA00022741"/>
    </source>
</evidence>
<dbReference type="SUPFAM" id="SSF52317">
    <property type="entry name" value="Class I glutamine amidotransferase-like"/>
    <property type="match status" value="1"/>
</dbReference>